<feature type="domain" description="Histidine kinase" evidence="14">
    <location>
        <begin position="340"/>
        <end position="556"/>
    </location>
</feature>
<dbReference type="GO" id="GO:0005524">
    <property type="term" value="F:ATP binding"/>
    <property type="evidence" value="ECO:0007669"/>
    <property type="project" value="UniProtKB-KW"/>
</dbReference>
<name>A0A2N3J228_AERSO</name>
<dbReference type="Pfam" id="PF00072">
    <property type="entry name" value="Response_reg"/>
    <property type="match status" value="1"/>
</dbReference>
<gene>
    <name evidence="16" type="ORF">AOX56_12985</name>
</gene>
<proteinExistence type="predicted"/>
<comment type="caution">
    <text evidence="16">The sequence shown here is derived from an EMBL/GenBank/DDBJ whole genome shotgun (WGS) entry which is preliminary data.</text>
</comment>
<dbReference type="SUPFAM" id="SSF55785">
    <property type="entry name" value="PYP-like sensor domain (PAS domain)"/>
    <property type="match status" value="1"/>
</dbReference>
<evidence type="ECO:0000256" key="12">
    <source>
        <dbReference type="ARBA" id="ARBA00023136"/>
    </source>
</evidence>
<evidence type="ECO:0000256" key="9">
    <source>
        <dbReference type="ARBA" id="ARBA00022840"/>
    </source>
</evidence>
<dbReference type="SMART" id="SM00448">
    <property type="entry name" value="REC"/>
    <property type="match status" value="1"/>
</dbReference>
<dbReference type="FunFam" id="3.30.565.10:FF:000010">
    <property type="entry name" value="Sensor histidine kinase RcsC"/>
    <property type="match status" value="1"/>
</dbReference>
<keyword evidence="11" id="KW-0902">Two-component regulatory system</keyword>
<evidence type="ECO:0000256" key="1">
    <source>
        <dbReference type="ARBA" id="ARBA00000085"/>
    </source>
</evidence>
<feature type="modified residue" description="4-aspartylphosphate" evidence="13">
    <location>
        <position position="625"/>
    </location>
</feature>
<keyword evidence="7" id="KW-0547">Nucleotide-binding</keyword>
<evidence type="ECO:0000256" key="6">
    <source>
        <dbReference type="ARBA" id="ARBA00022692"/>
    </source>
</evidence>
<dbReference type="PANTHER" id="PTHR45339:SF5">
    <property type="entry name" value="HISTIDINE KINASE"/>
    <property type="match status" value="1"/>
</dbReference>
<keyword evidence="9" id="KW-0067">ATP-binding</keyword>
<dbReference type="PANTHER" id="PTHR45339">
    <property type="entry name" value="HYBRID SIGNAL TRANSDUCTION HISTIDINE KINASE J"/>
    <property type="match status" value="1"/>
</dbReference>
<dbReference type="AlphaFoldDB" id="A0A2N3J228"/>
<dbReference type="SUPFAM" id="SSF52172">
    <property type="entry name" value="CheY-like"/>
    <property type="match status" value="1"/>
</dbReference>
<dbReference type="Gene3D" id="1.10.287.130">
    <property type="match status" value="1"/>
</dbReference>
<evidence type="ECO:0000259" key="14">
    <source>
        <dbReference type="PROSITE" id="PS50109"/>
    </source>
</evidence>
<evidence type="ECO:0000259" key="15">
    <source>
        <dbReference type="PROSITE" id="PS50110"/>
    </source>
</evidence>
<dbReference type="PROSITE" id="PS50109">
    <property type="entry name" value="HIS_KIN"/>
    <property type="match status" value="1"/>
</dbReference>
<dbReference type="InterPro" id="IPR011006">
    <property type="entry name" value="CheY-like_superfamily"/>
</dbReference>
<keyword evidence="12" id="KW-0472">Membrane</keyword>
<dbReference type="SUPFAM" id="SSF55874">
    <property type="entry name" value="ATPase domain of HSP90 chaperone/DNA topoisomerase II/histidine kinase"/>
    <property type="match status" value="1"/>
</dbReference>
<evidence type="ECO:0000256" key="3">
    <source>
        <dbReference type="ARBA" id="ARBA00012438"/>
    </source>
</evidence>
<dbReference type="PROSITE" id="PS50110">
    <property type="entry name" value="RESPONSE_REGULATORY"/>
    <property type="match status" value="1"/>
</dbReference>
<evidence type="ECO:0000256" key="4">
    <source>
        <dbReference type="ARBA" id="ARBA00022553"/>
    </source>
</evidence>
<dbReference type="CDD" id="cd16922">
    <property type="entry name" value="HATPase_EvgS-ArcB-TorS-like"/>
    <property type="match status" value="1"/>
</dbReference>
<keyword evidence="10" id="KW-1133">Transmembrane helix</keyword>
<protein>
    <recommendedName>
        <fullName evidence="3">histidine kinase</fullName>
        <ecNumber evidence="3">2.7.13.3</ecNumber>
    </recommendedName>
</protein>
<dbReference type="GO" id="GO:0016020">
    <property type="term" value="C:membrane"/>
    <property type="evidence" value="ECO:0007669"/>
    <property type="project" value="UniProtKB-SubCell"/>
</dbReference>
<dbReference type="InterPro" id="IPR036890">
    <property type="entry name" value="HATPase_C_sf"/>
</dbReference>
<dbReference type="Pfam" id="PF02518">
    <property type="entry name" value="HATPase_c"/>
    <property type="match status" value="1"/>
</dbReference>
<reference evidence="16 17" key="1">
    <citation type="journal article" date="2017" name="Front. Microbiol.">
        <title>Strong Genomic and Phenotypic Heterogeneity in the Aeromonas sobria Species Complex.</title>
        <authorList>
            <person name="Gauthier J."/>
            <person name="Vincent A.T."/>
            <person name="Charette S.J."/>
            <person name="Derome N."/>
        </authorList>
    </citation>
    <scope>NUCLEOTIDE SEQUENCE [LARGE SCALE GENOMIC DNA]</scope>
    <source>
        <strain evidence="16 17">JF2635</strain>
    </source>
</reference>
<evidence type="ECO:0000256" key="8">
    <source>
        <dbReference type="ARBA" id="ARBA00022777"/>
    </source>
</evidence>
<comment type="subcellular location">
    <subcellularLocation>
        <location evidence="2">Membrane</location>
    </subcellularLocation>
</comment>
<keyword evidence="6" id="KW-0812">Transmembrane</keyword>
<dbReference type="InterPro" id="IPR001789">
    <property type="entry name" value="Sig_transdc_resp-reg_receiver"/>
</dbReference>
<dbReference type="InterPro" id="IPR035965">
    <property type="entry name" value="PAS-like_dom_sf"/>
</dbReference>
<keyword evidence="4 13" id="KW-0597">Phosphoprotein</keyword>
<dbReference type="InterPro" id="IPR005467">
    <property type="entry name" value="His_kinase_dom"/>
</dbReference>
<dbReference type="InterPro" id="IPR003594">
    <property type="entry name" value="HATPase_dom"/>
</dbReference>
<dbReference type="InterPro" id="IPR004358">
    <property type="entry name" value="Sig_transdc_His_kin-like_C"/>
</dbReference>
<evidence type="ECO:0000313" key="16">
    <source>
        <dbReference type="EMBL" id="PKQ79774.1"/>
    </source>
</evidence>
<evidence type="ECO:0000313" key="17">
    <source>
        <dbReference type="Proteomes" id="UP000233526"/>
    </source>
</evidence>
<dbReference type="InterPro" id="IPR003661">
    <property type="entry name" value="HisK_dim/P_dom"/>
</dbReference>
<organism evidence="16 17">
    <name type="scientific">Aeromonas sobria</name>
    <dbReference type="NCBI Taxonomy" id="646"/>
    <lineage>
        <taxon>Bacteria</taxon>
        <taxon>Pseudomonadati</taxon>
        <taxon>Pseudomonadota</taxon>
        <taxon>Gammaproteobacteria</taxon>
        <taxon>Aeromonadales</taxon>
        <taxon>Aeromonadaceae</taxon>
        <taxon>Aeromonas</taxon>
    </lineage>
</organism>
<dbReference type="GO" id="GO:0000155">
    <property type="term" value="F:phosphorelay sensor kinase activity"/>
    <property type="evidence" value="ECO:0007669"/>
    <property type="project" value="InterPro"/>
</dbReference>
<keyword evidence="8" id="KW-0418">Kinase</keyword>
<dbReference type="Proteomes" id="UP000233526">
    <property type="component" value="Unassembled WGS sequence"/>
</dbReference>
<dbReference type="SMART" id="SM00388">
    <property type="entry name" value="HisKA"/>
    <property type="match status" value="1"/>
</dbReference>
<dbReference type="Pfam" id="PF00512">
    <property type="entry name" value="HisKA"/>
    <property type="match status" value="1"/>
</dbReference>
<feature type="domain" description="Response regulatory" evidence="15">
    <location>
        <begin position="576"/>
        <end position="690"/>
    </location>
</feature>
<dbReference type="PRINTS" id="PR00344">
    <property type="entry name" value="BCTRLSENSOR"/>
</dbReference>
<dbReference type="Gene3D" id="3.30.450.20">
    <property type="entry name" value="PAS domain"/>
    <property type="match status" value="1"/>
</dbReference>
<dbReference type="InterPro" id="IPR036097">
    <property type="entry name" value="HisK_dim/P_sf"/>
</dbReference>
<dbReference type="CDD" id="cd17546">
    <property type="entry name" value="REC_hyHK_CKI1_RcsC-like"/>
    <property type="match status" value="1"/>
</dbReference>
<evidence type="ECO:0000256" key="5">
    <source>
        <dbReference type="ARBA" id="ARBA00022679"/>
    </source>
</evidence>
<keyword evidence="5" id="KW-0808">Transferase</keyword>
<dbReference type="SMART" id="SM00387">
    <property type="entry name" value="HATPase_c"/>
    <property type="match status" value="1"/>
</dbReference>
<dbReference type="Gene3D" id="3.40.50.2300">
    <property type="match status" value="1"/>
</dbReference>
<sequence>MIGNSELEALGDKLQTTLVDLVRCREREAKYRQESQTLLGGVATLADAKTLEQVLESLIQVLKPFIGFEHADVVAWEGELGSTHLSTEPMIFARSWRMTPAFTRAIAGETLVIYDPSQLPELAPLASESGWASVMLTGLQAPGFTATLICRHSRAGTFDLNSKAAIERCRPLIAQALVNITYRARLQDQVAVKTEALQTSERRFRSFAAMASDWFWETDAEHRLSYASEPGYLNDLTPLATRPTLYDYLCNKQSDEAQHYLQQLAQRKPVRGVRMQVALLDGPCWMEVSAEPCFDHHGLFTGYRGTARDISTQIRREEELARARDEAEAANRAKSQFLAMMTHEIRSPMNAVLGMLDLVLHAELAPEQQSLLRHATHSARLLQTIIDDVLDFSKIESQTLAFHCETLQPIQLCQSLVEPLQGRASVKGISLVYHIDEAVPLALQGDPMRLSQVMGNLLDNAIKFTDQGQVSLHLGWQDGKLRVSVSDTGIGIAQADQARLFEPFSQVDNSASRRFSGTGLGLAISKRLVELMGGMIWLESEPGKGSCFWFELSGMALPCDCRPRQEEGLAALMPLDVLVVEDSPVNQLVVSLMLQKLVSKVRLAANGLEALAQVDEQLPDLVLMDMRMPLMDGLEATRRLRELGCTMPIVALTANAMAEDKACCLAQGMDDFLAKPITLSRLRECLQRHFGQRLPIRG</sequence>
<accession>A0A2N3J228</accession>
<dbReference type="SUPFAM" id="SSF47384">
    <property type="entry name" value="Homodimeric domain of signal transducing histidine kinase"/>
    <property type="match status" value="1"/>
</dbReference>
<dbReference type="EC" id="2.7.13.3" evidence="3"/>
<evidence type="ECO:0000256" key="11">
    <source>
        <dbReference type="ARBA" id="ARBA00023012"/>
    </source>
</evidence>
<dbReference type="EMBL" id="LJZX01000029">
    <property type="protein sequence ID" value="PKQ79774.1"/>
    <property type="molecule type" value="Genomic_DNA"/>
</dbReference>
<dbReference type="CDD" id="cd00082">
    <property type="entry name" value="HisKA"/>
    <property type="match status" value="1"/>
</dbReference>
<dbReference type="RefSeq" id="WP_101316931.1">
    <property type="nucleotide sequence ID" value="NZ_CAWNSS010000029.1"/>
</dbReference>
<evidence type="ECO:0000256" key="2">
    <source>
        <dbReference type="ARBA" id="ARBA00004370"/>
    </source>
</evidence>
<dbReference type="Gene3D" id="3.30.565.10">
    <property type="entry name" value="Histidine kinase-like ATPase, C-terminal domain"/>
    <property type="match status" value="1"/>
</dbReference>
<evidence type="ECO:0000256" key="13">
    <source>
        <dbReference type="PROSITE-ProRule" id="PRU00169"/>
    </source>
</evidence>
<comment type="catalytic activity">
    <reaction evidence="1">
        <text>ATP + protein L-histidine = ADP + protein N-phospho-L-histidine.</text>
        <dbReference type="EC" id="2.7.13.3"/>
    </reaction>
</comment>
<evidence type="ECO:0000256" key="10">
    <source>
        <dbReference type="ARBA" id="ARBA00022989"/>
    </source>
</evidence>
<evidence type="ECO:0000256" key="7">
    <source>
        <dbReference type="ARBA" id="ARBA00022741"/>
    </source>
</evidence>
<dbReference type="FunFam" id="1.10.287.130:FF:000004">
    <property type="entry name" value="Ethylene receptor 1"/>
    <property type="match status" value="1"/>
</dbReference>